<dbReference type="Proteomes" id="UP000007266">
    <property type="component" value="Linkage group 5"/>
</dbReference>
<comment type="similarity">
    <text evidence="3">Belongs to the protein disulfide isomerase family.</text>
</comment>
<dbReference type="GO" id="GO:0006457">
    <property type="term" value="P:protein folding"/>
    <property type="evidence" value="ECO:0000318"/>
    <property type="project" value="GO_Central"/>
</dbReference>
<dbReference type="Pfam" id="PF00085">
    <property type="entry name" value="Thioredoxin"/>
    <property type="match status" value="2"/>
</dbReference>
<dbReference type="FunFam" id="3.40.30.10:FF:000511">
    <property type="entry name" value="Protein disulfide-isomerase"/>
    <property type="match status" value="1"/>
</dbReference>
<dbReference type="GO" id="GO:0005783">
    <property type="term" value="C:endoplasmic reticulum"/>
    <property type="evidence" value="ECO:0000318"/>
    <property type="project" value="GO_Central"/>
</dbReference>
<dbReference type="PhylomeDB" id="D6WN86"/>
<keyword evidence="14" id="KW-1185">Reference proteome</keyword>
<keyword evidence="8" id="KW-0413">Isomerase</keyword>
<dbReference type="GO" id="GO:0003756">
    <property type="term" value="F:protein disulfide isomerase activity"/>
    <property type="evidence" value="ECO:0000318"/>
    <property type="project" value="GO_Central"/>
</dbReference>
<evidence type="ECO:0000259" key="12">
    <source>
        <dbReference type="PROSITE" id="PS51352"/>
    </source>
</evidence>
<gene>
    <name evidence="13" type="primary">AUGUSTUS-3.0.2_10894</name>
    <name evidence="13" type="ORF">TcasGA2_TC010894</name>
</gene>
<dbReference type="eggNOG" id="KOG0190">
    <property type="taxonomic scope" value="Eukaryota"/>
</dbReference>
<organism evidence="13 14">
    <name type="scientific">Tribolium castaneum</name>
    <name type="common">Red flour beetle</name>
    <dbReference type="NCBI Taxonomy" id="7070"/>
    <lineage>
        <taxon>Eukaryota</taxon>
        <taxon>Metazoa</taxon>
        <taxon>Ecdysozoa</taxon>
        <taxon>Arthropoda</taxon>
        <taxon>Hexapoda</taxon>
        <taxon>Insecta</taxon>
        <taxon>Pterygota</taxon>
        <taxon>Neoptera</taxon>
        <taxon>Endopterygota</taxon>
        <taxon>Coleoptera</taxon>
        <taxon>Polyphaga</taxon>
        <taxon>Cucujiformia</taxon>
        <taxon>Tenebrionidae</taxon>
        <taxon>Tenebrionidae incertae sedis</taxon>
        <taxon>Tribolium</taxon>
    </lineage>
</organism>
<dbReference type="FunFam" id="3.40.30.10:FF:000054">
    <property type="entry name" value="Disulfide-isomerase A3"/>
    <property type="match status" value="1"/>
</dbReference>
<keyword evidence="6" id="KW-0677">Repeat</keyword>
<keyword evidence="9 10" id="KW-0676">Redox-active center</keyword>
<proteinExistence type="inferred from homology"/>
<evidence type="ECO:0000256" key="11">
    <source>
        <dbReference type="SAM" id="SignalP"/>
    </source>
</evidence>
<dbReference type="InParanoid" id="D6WN86"/>
<dbReference type="NCBIfam" id="TIGR01130">
    <property type="entry name" value="ER_PDI_fam"/>
    <property type="match status" value="1"/>
</dbReference>
<evidence type="ECO:0000256" key="1">
    <source>
        <dbReference type="ARBA" id="ARBA00001182"/>
    </source>
</evidence>
<dbReference type="InterPro" id="IPR013766">
    <property type="entry name" value="Thioredoxin_domain"/>
</dbReference>
<dbReference type="HOGENOM" id="CLU_025879_6_0_1"/>
<evidence type="ECO:0000256" key="10">
    <source>
        <dbReference type="PIRSR" id="PIRSR605792-51"/>
    </source>
</evidence>
<comment type="catalytic activity">
    <reaction evidence="1">
        <text>Catalyzes the rearrangement of -S-S- bonds in proteins.</text>
        <dbReference type="EC" id="5.3.4.1"/>
    </reaction>
</comment>
<evidence type="ECO:0000313" key="13">
    <source>
        <dbReference type="EMBL" id="EFA03047.1"/>
    </source>
</evidence>
<dbReference type="EMBL" id="KQ971342">
    <property type="protein sequence ID" value="EFA03047.1"/>
    <property type="molecule type" value="Genomic_DNA"/>
</dbReference>
<evidence type="ECO:0000313" key="14">
    <source>
        <dbReference type="Proteomes" id="UP000007266"/>
    </source>
</evidence>
<dbReference type="KEGG" id="tca:659274"/>
<dbReference type="PROSITE" id="PS51352">
    <property type="entry name" value="THIOREDOXIN_2"/>
    <property type="match status" value="2"/>
</dbReference>
<dbReference type="EC" id="5.3.4.1" evidence="4"/>
<accession>D6WN86</accession>
<dbReference type="FunFam" id="3.40.30.10:FF:000077">
    <property type="entry name" value="Protein disulfide-isomerase"/>
    <property type="match status" value="1"/>
</dbReference>
<evidence type="ECO:0000256" key="5">
    <source>
        <dbReference type="ARBA" id="ARBA00022729"/>
    </source>
</evidence>
<dbReference type="PRINTS" id="PR00421">
    <property type="entry name" value="THIOREDOXIN"/>
</dbReference>
<evidence type="ECO:0000256" key="3">
    <source>
        <dbReference type="ARBA" id="ARBA00006347"/>
    </source>
</evidence>
<dbReference type="OrthoDB" id="427280at2759"/>
<dbReference type="GO" id="GO:0034976">
    <property type="term" value="P:response to endoplasmic reticulum stress"/>
    <property type="evidence" value="ECO:0000318"/>
    <property type="project" value="GO_Central"/>
</dbReference>
<evidence type="ECO:0000256" key="9">
    <source>
        <dbReference type="ARBA" id="ARBA00023284"/>
    </source>
</evidence>
<dbReference type="GO" id="GO:0005788">
    <property type="term" value="C:endoplasmic reticulum lumen"/>
    <property type="evidence" value="ECO:0007669"/>
    <property type="project" value="UniProtKB-SubCell"/>
</dbReference>
<dbReference type="AlphaFoldDB" id="D6WN86"/>
<dbReference type="STRING" id="7070.D6WN86"/>
<protein>
    <recommendedName>
        <fullName evidence="4">protein disulfide-isomerase</fullName>
        <ecNumber evidence="4">5.3.4.1</ecNumber>
    </recommendedName>
</protein>
<keyword evidence="10" id="KW-1015">Disulfide bond</keyword>
<feature type="chain" id="PRO_5003089709" description="protein disulfide-isomerase" evidence="11">
    <location>
        <begin position="19"/>
        <end position="491"/>
    </location>
</feature>
<feature type="signal peptide" evidence="11">
    <location>
        <begin position="1"/>
        <end position="18"/>
    </location>
</feature>
<comment type="subcellular location">
    <subcellularLocation>
        <location evidence="2">Endoplasmic reticulum lumen</location>
    </subcellularLocation>
</comment>
<dbReference type="Gene3D" id="3.40.30.10">
    <property type="entry name" value="Glutaredoxin"/>
    <property type="match status" value="4"/>
</dbReference>
<keyword evidence="7" id="KW-0256">Endoplasmic reticulum</keyword>
<dbReference type="InterPro" id="IPR005792">
    <property type="entry name" value="Prot_disulphide_isomerase"/>
</dbReference>
<dbReference type="PANTHER" id="PTHR18929:SF132">
    <property type="entry name" value="PROTEIN DISULFIDE-ISOMERASE A3"/>
    <property type="match status" value="1"/>
</dbReference>
<evidence type="ECO:0000256" key="2">
    <source>
        <dbReference type="ARBA" id="ARBA00004319"/>
    </source>
</evidence>
<dbReference type="PANTHER" id="PTHR18929">
    <property type="entry name" value="PROTEIN DISULFIDE ISOMERASE"/>
    <property type="match status" value="1"/>
</dbReference>
<reference evidence="13 14" key="2">
    <citation type="journal article" date="2010" name="Nucleic Acids Res.">
        <title>BeetleBase in 2010: revisions to provide comprehensive genomic information for Tribolium castaneum.</title>
        <authorList>
            <person name="Kim H.S."/>
            <person name="Murphy T."/>
            <person name="Xia J."/>
            <person name="Caragea D."/>
            <person name="Park Y."/>
            <person name="Beeman R.W."/>
            <person name="Lorenzen M.D."/>
            <person name="Butcher S."/>
            <person name="Manak J.R."/>
            <person name="Brown S.J."/>
        </authorList>
    </citation>
    <scope>GENOME REANNOTATION</scope>
    <source>
        <strain evidence="13 14">Georgia GA2</strain>
    </source>
</reference>
<dbReference type="FunFam" id="3.40.30.10:FF:000690">
    <property type="entry name" value="Protein disulfide-isomerase-like Protein"/>
    <property type="match status" value="1"/>
</dbReference>
<evidence type="ECO:0000256" key="7">
    <source>
        <dbReference type="ARBA" id="ARBA00022824"/>
    </source>
</evidence>
<dbReference type="Pfam" id="PF13848">
    <property type="entry name" value="Thioredoxin_6"/>
    <property type="match status" value="1"/>
</dbReference>
<dbReference type="InterPro" id="IPR036249">
    <property type="entry name" value="Thioredoxin-like_sf"/>
</dbReference>
<feature type="domain" description="Thioredoxin" evidence="12">
    <location>
        <begin position="16"/>
        <end position="130"/>
    </location>
</feature>
<evidence type="ECO:0000256" key="4">
    <source>
        <dbReference type="ARBA" id="ARBA00012723"/>
    </source>
</evidence>
<keyword evidence="5 11" id="KW-0732">Signal</keyword>
<evidence type="ECO:0000256" key="8">
    <source>
        <dbReference type="ARBA" id="ARBA00023235"/>
    </source>
</evidence>
<feature type="disulfide bond" description="Redox-active" evidence="10">
    <location>
        <begin position="394"/>
        <end position="397"/>
    </location>
</feature>
<evidence type="ECO:0000256" key="6">
    <source>
        <dbReference type="ARBA" id="ARBA00022737"/>
    </source>
</evidence>
<sequence length="491" mass="56714">MFTKYFLCVCIVCYFSLAQETKPLQYNDRNFDTKMNEHEVALVLFYAPWCNHCIQFLPKFADAAKQSEESSRPIAFVMVDCENDGKQTCEKFGVSSFPTLKIFRNGKFLKAYEGPREAPAIAKYMKAQVDGDSRELGSVAELEDFLSTDEVSVVGFFESDSYLKVVFFKVVDKMKHKIRFGHSTSEAVMLQQEVADGIVLFRPPHLHNKFEKSSVLYEGDAETDEIIQFIMDNYHGLVGHRRKDLEEFEKEPLVAVFYAVDYKKNTKRTNYWRNRVLPVAKKYENQFYFVISDKDEFKSELKGHKLYEKNLTKPVVLAQNFRKRLFKMKEPFSTEALDNFVQDILDGKLEPEMKSEPIPEVNNGSVTIAVAKNFDKLVYDNGVDTVVLLTGPDCDECIIVEKPYEELGEKMKNEDIAVIKMDISKNSSPQELELDGIPSIFFLPKDSKDYPILHKGDFYIDDFIQFVAQHATNELKGYYRNGKPRPERTEL</sequence>
<feature type="disulfide bond" description="Redox-active" evidence="10">
    <location>
        <begin position="50"/>
        <end position="53"/>
    </location>
</feature>
<reference evidence="13 14" key="1">
    <citation type="journal article" date="2008" name="Nature">
        <title>The genome of the model beetle and pest Tribolium castaneum.</title>
        <authorList>
            <consortium name="Tribolium Genome Sequencing Consortium"/>
            <person name="Richards S."/>
            <person name="Gibbs R.A."/>
            <person name="Weinstock G.M."/>
            <person name="Brown S.J."/>
            <person name="Denell R."/>
            <person name="Beeman R.W."/>
            <person name="Gibbs R."/>
            <person name="Beeman R.W."/>
            <person name="Brown S.J."/>
            <person name="Bucher G."/>
            <person name="Friedrich M."/>
            <person name="Grimmelikhuijzen C.J."/>
            <person name="Klingler M."/>
            <person name="Lorenzen M."/>
            <person name="Richards S."/>
            <person name="Roth S."/>
            <person name="Schroder R."/>
            <person name="Tautz D."/>
            <person name="Zdobnov E.M."/>
            <person name="Muzny D."/>
            <person name="Gibbs R.A."/>
            <person name="Weinstock G.M."/>
            <person name="Attaway T."/>
            <person name="Bell S."/>
            <person name="Buhay C.J."/>
            <person name="Chandrabose M.N."/>
            <person name="Chavez D."/>
            <person name="Clerk-Blankenburg K.P."/>
            <person name="Cree A."/>
            <person name="Dao M."/>
            <person name="Davis C."/>
            <person name="Chacko J."/>
            <person name="Dinh H."/>
            <person name="Dugan-Rocha S."/>
            <person name="Fowler G."/>
            <person name="Garner T.T."/>
            <person name="Garnes J."/>
            <person name="Gnirke A."/>
            <person name="Hawes A."/>
            <person name="Hernandez J."/>
            <person name="Hines S."/>
            <person name="Holder M."/>
            <person name="Hume J."/>
            <person name="Jhangiani S.N."/>
            <person name="Joshi V."/>
            <person name="Khan Z.M."/>
            <person name="Jackson L."/>
            <person name="Kovar C."/>
            <person name="Kowis A."/>
            <person name="Lee S."/>
            <person name="Lewis L.R."/>
            <person name="Margolis J."/>
            <person name="Morgan M."/>
            <person name="Nazareth L.V."/>
            <person name="Nguyen N."/>
            <person name="Okwuonu G."/>
            <person name="Parker D."/>
            <person name="Richards S."/>
            <person name="Ruiz S.J."/>
            <person name="Santibanez J."/>
            <person name="Savard J."/>
            <person name="Scherer S.E."/>
            <person name="Schneider B."/>
            <person name="Sodergren E."/>
            <person name="Tautz D."/>
            <person name="Vattahil S."/>
            <person name="Villasana D."/>
            <person name="White C.S."/>
            <person name="Wright R."/>
            <person name="Park Y."/>
            <person name="Beeman R.W."/>
            <person name="Lord J."/>
            <person name="Oppert B."/>
            <person name="Lorenzen M."/>
            <person name="Brown S."/>
            <person name="Wang L."/>
            <person name="Savard J."/>
            <person name="Tautz D."/>
            <person name="Richards S."/>
            <person name="Weinstock G."/>
            <person name="Gibbs R.A."/>
            <person name="Liu Y."/>
            <person name="Worley K."/>
            <person name="Weinstock G."/>
            <person name="Elsik C.G."/>
            <person name="Reese J.T."/>
            <person name="Elhaik E."/>
            <person name="Landan G."/>
            <person name="Graur D."/>
            <person name="Arensburger P."/>
            <person name="Atkinson P."/>
            <person name="Beeman R.W."/>
            <person name="Beidler J."/>
            <person name="Brown S.J."/>
            <person name="Demuth J.P."/>
            <person name="Drury D.W."/>
            <person name="Du Y.Z."/>
            <person name="Fujiwara H."/>
            <person name="Lorenzen M."/>
            <person name="Maselli V."/>
            <person name="Osanai M."/>
            <person name="Park Y."/>
            <person name="Robertson H.M."/>
            <person name="Tu Z."/>
            <person name="Wang J.J."/>
            <person name="Wang S."/>
            <person name="Richards S."/>
            <person name="Song H."/>
            <person name="Zhang L."/>
            <person name="Sodergren E."/>
            <person name="Werner D."/>
            <person name="Stanke M."/>
            <person name="Morgenstern B."/>
            <person name="Solovyev V."/>
            <person name="Kosarev P."/>
            <person name="Brown G."/>
            <person name="Chen H.C."/>
            <person name="Ermolaeva O."/>
            <person name="Hlavina W."/>
            <person name="Kapustin Y."/>
            <person name="Kiryutin B."/>
            <person name="Kitts P."/>
            <person name="Maglott D."/>
            <person name="Pruitt K."/>
            <person name="Sapojnikov V."/>
            <person name="Souvorov A."/>
            <person name="Mackey A.J."/>
            <person name="Waterhouse R.M."/>
            <person name="Wyder S."/>
            <person name="Zdobnov E.M."/>
            <person name="Zdobnov E.M."/>
            <person name="Wyder S."/>
            <person name="Kriventseva E.V."/>
            <person name="Kadowaki T."/>
            <person name="Bork P."/>
            <person name="Aranda M."/>
            <person name="Bao R."/>
            <person name="Beermann A."/>
            <person name="Berns N."/>
            <person name="Bolognesi R."/>
            <person name="Bonneton F."/>
            <person name="Bopp D."/>
            <person name="Brown S.J."/>
            <person name="Bucher G."/>
            <person name="Butts T."/>
            <person name="Chaumot A."/>
            <person name="Denell R.E."/>
            <person name="Ferrier D.E."/>
            <person name="Friedrich M."/>
            <person name="Gordon C.M."/>
            <person name="Jindra M."/>
            <person name="Klingler M."/>
            <person name="Lan Q."/>
            <person name="Lattorff H.M."/>
            <person name="Laudet V."/>
            <person name="von Levetsow C."/>
            <person name="Liu Z."/>
            <person name="Lutz R."/>
            <person name="Lynch J.A."/>
            <person name="da Fonseca R.N."/>
            <person name="Posnien N."/>
            <person name="Reuter R."/>
            <person name="Roth S."/>
            <person name="Savard J."/>
            <person name="Schinko J.B."/>
            <person name="Schmitt C."/>
            <person name="Schoppmeier M."/>
            <person name="Schroder R."/>
            <person name="Shippy T.D."/>
            <person name="Simonnet F."/>
            <person name="Marques-Souza H."/>
            <person name="Tautz D."/>
            <person name="Tomoyasu Y."/>
            <person name="Trauner J."/>
            <person name="Van der Zee M."/>
            <person name="Vervoort M."/>
            <person name="Wittkopp N."/>
            <person name="Wimmer E.A."/>
            <person name="Yang X."/>
            <person name="Jones A.K."/>
            <person name="Sattelle D.B."/>
            <person name="Ebert P.R."/>
            <person name="Nelson D."/>
            <person name="Scott J.G."/>
            <person name="Beeman R.W."/>
            <person name="Muthukrishnan S."/>
            <person name="Kramer K.J."/>
            <person name="Arakane Y."/>
            <person name="Beeman R.W."/>
            <person name="Zhu Q."/>
            <person name="Hogenkamp D."/>
            <person name="Dixit R."/>
            <person name="Oppert B."/>
            <person name="Jiang H."/>
            <person name="Zou Z."/>
            <person name="Marshall J."/>
            <person name="Elpidina E."/>
            <person name="Vinokurov K."/>
            <person name="Oppert C."/>
            <person name="Zou Z."/>
            <person name="Evans J."/>
            <person name="Lu Z."/>
            <person name="Zhao P."/>
            <person name="Sumathipala N."/>
            <person name="Altincicek B."/>
            <person name="Vilcinskas A."/>
            <person name="Williams M."/>
            <person name="Hultmark D."/>
            <person name="Hetru C."/>
            <person name="Jiang H."/>
            <person name="Grimmelikhuijzen C.J."/>
            <person name="Hauser F."/>
            <person name="Cazzamali G."/>
            <person name="Williamson M."/>
            <person name="Park Y."/>
            <person name="Li B."/>
            <person name="Tanaka Y."/>
            <person name="Predel R."/>
            <person name="Neupert S."/>
            <person name="Schachtner J."/>
            <person name="Verleyen P."/>
            <person name="Raible F."/>
            <person name="Bork P."/>
            <person name="Friedrich M."/>
            <person name="Walden K.K."/>
            <person name="Robertson H.M."/>
            <person name="Angeli S."/>
            <person name="Foret S."/>
            <person name="Bucher G."/>
            <person name="Schuetz S."/>
            <person name="Maleszka R."/>
            <person name="Wimmer E.A."/>
            <person name="Beeman R.W."/>
            <person name="Lorenzen M."/>
            <person name="Tomoyasu Y."/>
            <person name="Miller S.C."/>
            <person name="Grossmann D."/>
            <person name="Bucher G."/>
        </authorList>
    </citation>
    <scope>NUCLEOTIDE SEQUENCE [LARGE SCALE GENOMIC DNA]</scope>
    <source>
        <strain evidence="13 14">Georgia GA2</strain>
    </source>
</reference>
<dbReference type="OMA" id="CTTHSET"/>
<feature type="domain" description="Thioredoxin" evidence="12">
    <location>
        <begin position="344"/>
        <end position="472"/>
    </location>
</feature>
<dbReference type="SUPFAM" id="SSF52833">
    <property type="entry name" value="Thioredoxin-like"/>
    <property type="match status" value="4"/>
</dbReference>
<name>D6WN86_TRICA</name>